<gene>
    <name evidence="3" type="ORF">IC614_07570</name>
</gene>
<dbReference type="PANTHER" id="PTHR43135:SF3">
    <property type="entry name" value="ALPHA-D-RIBOSE 1-METHYLPHOSPHONATE 5-TRIPHOSPHATE DIPHOSPHATASE"/>
    <property type="match status" value="1"/>
</dbReference>
<dbReference type="Gene3D" id="3.20.20.140">
    <property type="entry name" value="Metal-dependent hydrolases"/>
    <property type="match status" value="1"/>
</dbReference>
<dbReference type="InterPro" id="IPR032466">
    <property type="entry name" value="Metal_Hydrolase"/>
</dbReference>
<keyword evidence="1" id="KW-0732">Signal</keyword>
<dbReference type="InterPro" id="IPR011059">
    <property type="entry name" value="Metal-dep_hydrolase_composite"/>
</dbReference>
<dbReference type="KEGG" id="sflv:IC614_07570"/>
<feature type="chain" id="PRO_5032695027" evidence="1">
    <location>
        <begin position="25"/>
        <end position="436"/>
    </location>
</feature>
<dbReference type="GO" id="GO:0016810">
    <property type="term" value="F:hydrolase activity, acting on carbon-nitrogen (but not peptide) bonds"/>
    <property type="evidence" value="ECO:0007669"/>
    <property type="project" value="InterPro"/>
</dbReference>
<evidence type="ECO:0000256" key="1">
    <source>
        <dbReference type="SAM" id="SignalP"/>
    </source>
</evidence>
<organism evidence="3 4">
    <name type="scientific">Allosphingosinicella flava</name>
    <dbReference type="NCBI Taxonomy" id="2771430"/>
    <lineage>
        <taxon>Bacteria</taxon>
        <taxon>Pseudomonadati</taxon>
        <taxon>Pseudomonadota</taxon>
        <taxon>Alphaproteobacteria</taxon>
        <taxon>Sphingomonadales</taxon>
        <taxon>Sphingomonadaceae</taxon>
        <taxon>Allosphingosinicella</taxon>
    </lineage>
</organism>
<evidence type="ECO:0000259" key="2">
    <source>
        <dbReference type="Pfam" id="PF01979"/>
    </source>
</evidence>
<dbReference type="EMBL" id="CP065592">
    <property type="protein sequence ID" value="QPQ54223.1"/>
    <property type="molecule type" value="Genomic_DNA"/>
</dbReference>
<dbReference type="InterPro" id="IPR006680">
    <property type="entry name" value="Amidohydro-rel"/>
</dbReference>
<dbReference type="PANTHER" id="PTHR43135">
    <property type="entry name" value="ALPHA-D-RIBOSE 1-METHYLPHOSPHONATE 5-TRIPHOSPHATE DIPHOSPHATASE"/>
    <property type="match status" value="1"/>
</dbReference>
<dbReference type="RefSeq" id="WP_200970750.1">
    <property type="nucleotide sequence ID" value="NZ_CP065592.1"/>
</dbReference>
<proteinExistence type="predicted"/>
<dbReference type="SUPFAM" id="SSF51556">
    <property type="entry name" value="Metallo-dependent hydrolases"/>
    <property type="match status" value="1"/>
</dbReference>
<dbReference type="SUPFAM" id="SSF51338">
    <property type="entry name" value="Composite domain of metallo-dependent hydrolases"/>
    <property type="match status" value="1"/>
</dbReference>
<sequence length="436" mass="46484">MNFPAFRAIGLLIAQLFACSAALAAPAEAPAMWKNGRWFDGTQFVKRTMYSTQAGLLTTRKPPKVGRTVDLQGKYVVPAYGDAHTHIIGDEDQLDAKIAAFLREGIFYAKNPNAIPDFLTPKMRSMINRKDSIDVVFANGGLTGSGAHPAPLHDNLADRGLLQGLGRADMPGRAYHIIDDEDDLAASWPKILAGKPDFIKVFLNGGTRLRLGSEAGTKAGISPAMLKSIIRRAHDAGLRVMAHVETADDFAAAVEAGVDETAHLPHFGPRGARENAAAYTITPEVAAQAGARGVTVIGTASVLQRMHGAEWPEEARTSVAALHRKNIALLRQHGVRIAIGSDGMGGETGIPTAAGEAAYFYTYGLADNLDLLRMWSVVTPQTIFPDRKIGKLEEGYEANFLALDGDPLADPKNLHRIGLRVKGGAVLALDGGTAAD</sequence>
<evidence type="ECO:0000313" key="3">
    <source>
        <dbReference type="EMBL" id="QPQ54223.1"/>
    </source>
</evidence>
<reference evidence="3 4" key="1">
    <citation type="submission" date="2020-11" db="EMBL/GenBank/DDBJ databases">
        <title>Genome seq and assembly of Sphingosinicella sp.</title>
        <authorList>
            <person name="Chhetri G."/>
        </authorList>
    </citation>
    <scope>NUCLEOTIDE SEQUENCE [LARGE SCALE GENOMIC DNA]</scope>
    <source>
        <strain evidence="3 4">UDD2</strain>
    </source>
</reference>
<dbReference type="Proteomes" id="UP000594873">
    <property type="component" value="Chromosome"/>
</dbReference>
<keyword evidence="3" id="KW-0378">Hydrolase</keyword>
<dbReference type="Gene3D" id="2.30.40.10">
    <property type="entry name" value="Urease, subunit C, domain 1"/>
    <property type="match status" value="1"/>
</dbReference>
<dbReference type="Pfam" id="PF01979">
    <property type="entry name" value="Amidohydro_1"/>
    <property type="match status" value="1"/>
</dbReference>
<accession>A0A7T2GI06</accession>
<evidence type="ECO:0000313" key="4">
    <source>
        <dbReference type="Proteomes" id="UP000594873"/>
    </source>
</evidence>
<dbReference type="AlphaFoldDB" id="A0A7T2GI06"/>
<name>A0A7T2GI06_9SPHN</name>
<feature type="signal peptide" evidence="1">
    <location>
        <begin position="1"/>
        <end position="24"/>
    </location>
</feature>
<protein>
    <submittedName>
        <fullName evidence="3">Amidohydrolase family protein</fullName>
    </submittedName>
</protein>
<keyword evidence="4" id="KW-1185">Reference proteome</keyword>
<dbReference type="InterPro" id="IPR051781">
    <property type="entry name" value="Metallo-dep_Hydrolase"/>
</dbReference>
<feature type="domain" description="Amidohydrolase-related" evidence="2">
    <location>
        <begin position="75"/>
        <end position="414"/>
    </location>
</feature>